<evidence type="ECO:0000313" key="3">
    <source>
        <dbReference type="EMBL" id="SCO92402.1"/>
    </source>
</evidence>
<evidence type="ECO:0000256" key="1">
    <source>
        <dbReference type="ARBA" id="ARBA00004173"/>
    </source>
</evidence>
<dbReference type="VEuPathDB" id="FungiDB:FOC1_g10001671"/>
<dbReference type="Proteomes" id="UP000219369">
    <property type="component" value="Unassembled WGS sequence"/>
</dbReference>
<comment type="subcellular location">
    <subcellularLocation>
        <location evidence="1">Mitochondrion</location>
    </subcellularLocation>
</comment>
<accession>A0A2H3TUX0</accession>
<dbReference type="SUPFAM" id="SSF56672">
    <property type="entry name" value="DNA/RNA polymerases"/>
    <property type="match status" value="1"/>
</dbReference>
<dbReference type="Gene3D" id="3.10.10.10">
    <property type="entry name" value="HIV Type 1 Reverse Transcriptase, subunit A, domain 1"/>
    <property type="match status" value="1"/>
</dbReference>
<name>A0A2H3TUX0_FUSOX</name>
<dbReference type="GO" id="GO:0005739">
    <property type="term" value="C:mitochondrion"/>
    <property type="evidence" value="ECO:0007669"/>
    <property type="project" value="UniProtKB-SubCell"/>
</dbReference>
<dbReference type="PANTHER" id="PTHR24559">
    <property type="entry name" value="TRANSPOSON TY3-I GAG-POL POLYPROTEIN"/>
    <property type="match status" value="1"/>
</dbReference>
<reference evidence="4" key="1">
    <citation type="submission" date="2016-09" db="EMBL/GenBank/DDBJ databases">
        <authorList>
            <person name="Guldener U."/>
        </authorList>
    </citation>
    <scope>NUCLEOTIDE SEQUENCE [LARGE SCALE GENOMIC DNA]</scope>
    <source>
        <strain evidence="4">V64-1</strain>
    </source>
</reference>
<dbReference type="OrthoDB" id="5083424at2759"/>
<evidence type="ECO:0000256" key="2">
    <source>
        <dbReference type="ARBA" id="ARBA00023128"/>
    </source>
</evidence>
<dbReference type="PANTHER" id="PTHR24559:SF444">
    <property type="entry name" value="REVERSE TRANSCRIPTASE DOMAIN-CONTAINING PROTEIN"/>
    <property type="match status" value="1"/>
</dbReference>
<sequence length="504" mass="57107">MDEGPFLVDFRINNTSYVQALVDYGCLSQGIISKRLFHSLKLPRIPIEPRSLDQAAESHSKPIIDTITYMSIDVDGHQQERIFLTEGYTGDGLNISSLAEIDKALRPKQKGDPRKLHPQQYREALESFSRELADTLPPHRPVVDHTIELEKDENGNQKPIPWGPLCGTSREELLVLHKTLMGLLEKRFIRASYSPAAAPVLFVRKPGGGIQEEKVCSDTSTDKKLTKQRARRLSRFSEAAANVTGKSSPSFRGPKSTSSVKQYFRTMKQLLVFYYVSSSARDVIKPTEKQAGAMEEIISRLRQQDEERGEEDDPALKNGIRKLYMALICHLVFSQPFDYSSNLSALIWAAQTVLFEYACFMKEGKDAKISDLIGQLCQNYSHQMAESPFGHILQWRLYLRAASSDAQVEGQARWSLDGQTIEYRGTKLHMEQVSHLVASEFRQAHSLIYNELLFGSRDIAPVEAWRLIHRDIGRAVDRFGQSARLLIMTSGRAAKFFSVGFWIY</sequence>
<dbReference type="AlphaFoldDB" id="A0A2H3TUX0"/>
<evidence type="ECO:0000313" key="4">
    <source>
        <dbReference type="Proteomes" id="UP000219369"/>
    </source>
</evidence>
<protein>
    <submittedName>
        <fullName evidence="3">Uncharacterized protein</fullName>
    </submittedName>
</protein>
<dbReference type="InterPro" id="IPR053134">
    <property type="entry name" value="RNA-dir_DNA_polymerase"/>
</dbReference>
<organism evidence="3 4">
    <name type="scientific">Fusarium oxysporum</name>
    <name type="common">Fusarium vascular wilt</name>
    <dbReference type="NCBI Taxonomy" id="5507"/>
    <lineage>
        <taxon>Eukaryota</taxon>
        <taxon>Fungi</taxon>
        <taxon>Dikarya</taxon>
        <taxon>Ascomycota</taxon>
        <taxon>Pezizomycotina</taxon>
        <taxon>Sordariomycetes</taxon>
        <taxon>Hypocreomycetidae</taxon>
        <taxon>Hypocreales</taxon>
        <taxon>Nectriaceae</taxon>
        <taxon>Fusarium</taxon>
        <taxon>Fusarium oxysporum species complex</taxon>
    </lineage>
</organism>
<dbReference type="EMBL" id="FMJY01000011">
    <property type="protein sequence ID" value="SCO92402.1"/>
    <property type="molecule type" value="Genomic_DNA"/>
</dbReference>
<dbReference type="InterPro" id="IPR043502">
    <property type="entry name" value="DNA/RNA_pol_sf"/>
</dbReference>
<proteinExistence type="predicted"/>
<dbReference type="VEuPathDB" id="FungiDB:HZS61_008261"/>
<keyword evidence="2" id="KW-0496">Mitochondrion</keyword>
<gene>
    <name evidence="3" type="ORF">FRV6_16530</name>
</gene>